<dbReference type="PANTHER" id="PTHR18952:SF271">
    <property type="entry name" value="ALPHA CARBONIC ANHYDRASE 4-RELATED"/>
    <property type="match status" value="1"/>
</dbReference>
<dbReference type="InterPro" id="IPR023561">
    <property type="entry name" value="Carbonic_anhydrase_a-class"/>
</dbReference>
<evidence type="ECO:0000259" key="11">
    <source>
        <dbReference type="PROSITE" id="PS51144"/>
    </source>
</evidence>
<sequence>MFFYSKQETTHATSRFYFVCGAATGDEIPFSYIEATGRGPSRWGQLDPKWKACGDGKLQSPIDLHHQSTKVSPQLGGLQIGYKPANATIVSRGRDIMVQWKGDGAGNITTNGTSYNLQHCHWHSPSEHTINGRRYDLELHMVHGNSQGETAVIGILYKYGKPDPFLSWLFPYIKSVTKQEKDLQIVDPREIKFGSRKYYRYVGSLSVPPCTEGVVWTVIKKVRKVSKAQVQALRDAVDYGFQENARPIQPLYGRAVYLYKPLQIGMLP</sequence>
<organism evidence="12 13">
    <name type="scientific">Turnera subulata</name>
    <dbReference type="NCBI Taxonomy" id="218843"/>
    <lineage>
        <taxon>Eukaryota</taxon>
        <taxon>Viridiplantae</taxon>
        <taxon>Streptophyta</taxon>
        <taxon>Embryophyta</taxon>
        <taxon>Tracheophyta</taxon>
        <taxon>Spermatophyta</taxon>
        <taxon>Magnoliopsida</taxon>
        <taxon>eudicotyledons</taxon>
        <taxon>Gunneridae</taxon>
        <taxon>Pentapetalae</taxon>
        <taxon>rosids</taxon>
        <taxon>fabids</taxon>
        <taxon>Malpighiales</taxon>
        <taxon>Passifloraceae</taxon>
        <taxon>Turnera</taxon>
    </lineage>
</organism>
<comment type="similarity">
    <text evidence="10">Belongs to the alpha-carbonic anhydrase family.</text>
</comment>
<dbReference type="Proteomes" id="UP001141552">
    <property type="component" value="Unassembled WGS sequence"/>
</dbReference>
<keyword evidence="7 10" id="KW-0862">Zinc</keyword>
<comment type="function">
    <text evidence="2 10">Reversible hydration of carbon dioxide.</text>
</comment>
<evidence type="ECO:0000256" key="5">
    <source>
        <dbReference type="ARBA" id="ARBA00012925"/>
    </source>
</evidence>
<evidence type="ECO:0000256" key="2">
    <source>
        <dbReference type="ARBA" id="ARBA00002904"/>
    </source>
</evidence>
<dbReference type="GO" id="GO:0009570">
    <property type="term" value="C:chloroplast stroma"/>
    <property type="evidence" value="ECO:0007669"/>
    <property type="project" value="UniProtKB-SubCell"/>
</dbReference>
<dbReference type="PROSITE" id="PS00162">
    <property type="entry name" value="ALPHA_CA_1"/>
    <property type="match status" value="1"/>
</dbReference>
<name>A0A9Q0F750_9ROSI</name>
<keyword evidence="13" id="KW-1185">Reference proteome</keyword>
<evidence type="ECO:0000313" key="13">
    <source>
        <dbReference type="Proteomes" id="UP001141552"/>
    </source>
</evidence>
<evidence type="ECO:0000256" key="8">
    <source>
        <dbReference type="ARBA" id="ARBA00023239"/>
    </source>
</evidence>
<dbReference type="PANTHER" id="PTHR18952">
    <property type="entry name" value="CARBONIC ANHYDRASE"/>
    <property type="match status" value="1"/>
</dbReference>
<dbReference type="PROSITE" id="PS51144">
    <property type="entry name" value="ALPHA_CA_2"/>
    <property type="match status" value="1"/>
</dbReference>
<dbReference type="GO" id="GO:0006730">
    <property type="term" value="P:one-carbon metabolic process"/>
    <property type="evidence" value="ECO:0007669"/>
    <property type="project" value="TreeGrafter"/>
</dbReference>
<comment type="catalytic activity">
    <reaction evidence="9 10">
        <text>hydrogencarbonate + H(+) = CO2 + H2O</text>
        <dbReference type="Rhea" id="RHEA:10748"/>
        <dbReference type="ChEBI" id="CHEBI:15377"/>
        <dbReference type="ChEBI" id="CHEBI:15378"/>
        <dbReference type="ChEBI" id="CHEBI:16526"/>
        <dbReference type="ChEBI" id="CHEBI:17544"/>
        <dbReference type="EC" id="4.2.1.1"/>
    </reaction>
</comment>
<dbReference type="EC" id="4.2.1.1" evidence="5 10"/>
<evidence type="ECO:0000256" key="3">
    <source>
        <dbReference type="ARBA" id="ARBA00004470"/>
    </source>
</evidence>
<evidence type="ECO:0000256" key="9">
    <source>
        <dbReference type="ARBA" id="ARBA00048348"/>
    </source>
</evidence>
<evidence type="ECO:0000256" key="7">
    <source>
        <dbReference type="ARBA" id="ARBA00022833"/>
    </source>
</evidence>
<dbReference type="GO" id="GO:0004089">
    <property type="term" value="F:carbonate dehydratase activity"/>
    <property type="evidence" value="ECO:0007669"/>
    <property type="project" value="UniProtKB-UniRule"/>
</dbReference>
<comment type="cofactor">
    <cofactor evidence="1 10">
        <name>Zn(2+)</name>
        <dbReference type="ChEBI" id="CHEBI:29105"/>
    </cofactor>
</comment>
<evidence type="ECO:0000313" key="12">
    <source>
        <dbReference type="EMBL" id="KAJ4826218.1"/>
    </source>
</evidence>
<dbReference type="InterPro" id="IPR041891">
    <property type="entry name" value="Alpha_CA_prokaryot-like"/>
</dbReference>
<comment type="subcellular location">
    <subcellularLocation>
        <location evidence="3">Plastid</location>
        <location evidence="3">Chloroplast stroma</location>
    </subcellularLocation>
</comment>
<evidence type="ECO:0000256" key="4">
    <source>
        <dbReference type="ARBA" id="ARBA00006365"/>
    </source>
</evidence>
<dbReference type="SUPFAM" id="SSF51069">
    <property type="entry name" value="Carbonic anhydrase"/>
    <property type="match status" value="1"/>
</dbReference>
<reference evidence="12" key="1">
    <citation type="submission" date="2022-02" db="EMBL/GenBank/DDBJ databases">
        <authorList>
            <person name="Henning P.M."/>
            <person name="McCubbin A.G."/>
            <person name="Shore J.S."/>
        </authorList>
    </citation>
    <scope>NUCLEOTIDE SEQUENCE</scope>
    <source>
        <strain evidence="12">F60SS</strain>
        <tissue evidence="12">Leaves</tissue>
    </source>
</reference>
<accession>A0A9Q0F750</accession>
<dbReference type="InterPro" id="IPR001148">
    <property type="entry name" value="CA_dom"/>
</dbReference>
<protein>
    <recommendedName>
        <fullName evidence="5 10">Carbonic anhydrase</fullName>
        <ecNumber evidence="5 10">4.2.1.1</ecNumber>
    </recommendedName>
</protein>
<dbReference type="Gene3D" id="3.10.200.10">
    <property type="entry name" value="Alpha carbonic anhydrase"/>
    <property type="match status" value="1"/>
</dbReference>
<keyword evidence="6 10" id="KW-0479">Metal-binding</keyword>
<evidence type="ECO:0000256" key="6">
    <source>
        <dbReference type="ARBA" id="ARBA00022723"/>
    </source>
</evidence>
<gene>
    <name evidence="12" type="ORF">Tsubulata_005780</name>
</gene>
<dbReference type="GO" id="GO:0008270">
    <property type="term" value="F:zinc ion binding"/>
    <property type="evidence" value="ECO:0007669"/>
    <property type="project" value="UniProtKB-UniRule"/>
</dbReference>
<evidence type="ECO:0000256" key="1">
    <source>
        <dbReference type="ARBA" id="ARBA00001947"/>
    </source>
</evidence>
<dbReference type="InterPro" id="IPR018338">
    <property type="entry name" value="Carbonic_anhydrase_a-class_CS"/>
</dbReference>
<feature type="domain" description="Alpha-carbonic anhydrase" evidence="11">
    <location>
        <begin position="28"/>
        <end position="260"/>
    </location>
</feature>
<dbReference type="InterPro" id="IPR036398">
    <property type="entry name" value="CA_dom_sf"/>
</dbReference>
<dbReference type="EMBL" id="JAKUCV010006724">
    <property type="protein sequence ID" value="KAJ4826218.1"/>
    <property type="molecule type" value="Genomic_DNA"/>
</dbReference>
<dbReference type="AlphaFoldDB" id="A0A9Q0F750"/>
<keyword evidence="8 10" id="KW-0456">Lyase</keyword>
<comment type="similarity">
    <text evidence="4">Belongs to the alpha-class carbonic anhydrase family.</text>
</comment>
<proteinExistence type="inferred from homology"/>
<dbReference type="SMART" id="SM01057">
    <property type="entry name" value="Carb_anhydrase"/>
    <property type="match status" value="1"/>
</dbReference>
<comment type="caution">
    <text evidence="12">The sequence shown here is derived from an EMBL/GenBank/DDBJ whole genome shotgun (WGS) entry which is preliminary data.</text>
</comment>
<evidence type="ECO:0000256" key="10">
    <source>
        <dbReference type="RuleBase" id="RU367011"/>
    </source>
</evidence>
<dbReference type="CDD" id="cd03124">
    <property type="entry name" value="alpha_CA_prokaryotic_like"/>
    <property type="match status" value="1"/>
</dbReference>
<dbReference type="OrthoDB" id="429145at2759"/>
<reference evidence="12" key="2">
    <citation type="journal article" date="2023" name="Plants (Basel)">
        <title>Annotation of the Turnera subulata (Passifloraceae) Draft Genome Reveals the S-Locus Evolved after the Divergence of Turneroideae from Passifloroideae in a Stepwise Manner.</title>
        <authorList>
            <person name="Henning P.M."/>
            <person name="Roalson E.H."/>
            <person name="Mir W."/>
            <person name="McCubbin A.G."/>
            <person name="Shore J.S."/>
        </authorList>
    </citation>
    <scope>NUCLEOTIDE SEQUENCE</scope>
    <source>
        <strain evidence="12">F60SS</strain>
    </source>
</reference>
<dbReference type="Pfam" id="PF00194">
    <property type="entry name" value="Carb_anhydrase"/>
    <property type="match status" value="1"/>
</dbReference>